<dbReference type="Proteomes" id="UP000574390">
    <property type="component" value="Unassembled WGS sequence"/>
</dbReference>
<gene>
    <name evidence="3" type="ORF">FOZ62_003872</name>
    <name evidence="2" type="ORF">FOZ63_023729</name>
</gene>
<evidence type="ECO:0000313" key="4">
    <source>
        <dbReference type="Proteomes" id="UP000553632"/>
    </source>
</evidence>
<proteinExistence type="predicted"/>
<keyword evidence="4" id="KW-1185">Reference proteome</keyword>
<comment type="caution">
    <text evidence="2">The sequence shown here is derived from an EMBL/GenBank/DDBJ whole genome shotgun (WGS) entry which is preliminary data.</text>
</comment>
<evidence type="ECO:0000313" key="3">
    <source>
        <dbReference type="EMBL" id="KAF4708507.1"/>
    </source>
</evidence>
<dbReference type="AlphaFoldDB" id="A0A7J6N501"/>
<reference evidence="4 5" key="1">
    <citation type="submission" date="2020-04" db="EMBL/GenBank/DDBJ databases">
        <title>Perkinsus olseni comparative genomics.</title>
        <authorList>
            <person name="Bogema D.R."/>
        </authorList>
    </citation>
    <scope>NUCLEOTIDE SEQUENCE [LARGE SCALE GENOMIC DNA]</scope>
    <source>
        <strain evidence="3">ATCC PRA-205</strain>
        <strain evidence="2 4">ATCC PRA-207</strain>
    </source>
</reference>
<evidence type="ECO:0000313" key="2">
    <source>
        <dbReference type="EMBL" id="KAF4678875.1"/>
    </source>
</evidence>
<protein>
    <submittedName>
        <fullName evidence="2">Uncharacterized protein</fullName>
    </submittedName>
</protein>
<evidence type="ECO:0000313" key="5">
    <source>
        <dbReference type="Proteomes" id="UP000574390"/>
    </source>
</evidence>
<feature type="region of interest" description="Disordered" evidence="1">
    <location>
        <begin position="1"/>
        <end position="52"/>
    </location>
</feature>
<evidence type="ECO:0000256" key="1">
    <source>
        <dbReference type="SAM" id="MobiDB-lite"/>
    </source>
</evidence>
<dbReference type="EMBL" id="JABANM010029134">
    <property type="protein sequence ID" value="KAF4708507.1"/>
    <property type="molecule type" value="Genomic_DNA"/>
</dbReference>
<feature type="compositionally biased region" description="Basic and acidic residues" evidence="1">
    <location>
        <begin position="1"/>
        <end position="24"/>
    </location>
</feature>
<dbReference type="Proteomes" id="UP000553632">
    <property type="component" value="Unassembled WGS sequence"/>
</dbReference>
<name>A0A7J6N501_PEROL</name>
<organism evidence="2 4">
    <name type="scientific">Perkinsus olseni</name>
    <name type="common">Perkinsus atlanticus</name>
    <dbReference type="NCBI Taxonomy" id="32597"/>
    <lineage>
        <taxon>Eukaryota</taxon>
        <taxon>Sar</taxon>
        <taxon>Alveolata</taxon>
        <taxon>Perkinsozoa</taxon>
        <taxon>Perkinsea</taxon>
        <taxon>Perkinsida</taxon>
        <taxon>Perkinsidae</taxon>
        <taxon>Perkinsus</taxon>
    </lineage>
</organism>
<accession>A0A7J6N501</accession>
<dbReference type="EMBL" id="JABANO010041395">
    <property type="protein sequence ID" value="KAF4678875.1"/>
    <property type="molecule type" value="Genomic_DNA"/>
</dbReference>
<sequence length="313" mass="35228">MFSPTPHHEISMTKEDLVNAEKRLDKRNRKDRGGGIGDDTESDWSDETPYEVDHDAAGGESAYFEDMSAFYNRVVENRAGSSSHVKIEALRQRFRRLLNAVHLPGQAVKILKDLMGAVQMRMLEAHFHSDDGRSSADRHDQPKILHSSITVDSARRYNLIFKIRGARCVYEQVTYGDPNMQVFDAAEQPQTMVEVPNIKARLLVLSDVTALVAVKNEGLTQLRVIKLICRPTVLACPGASVWQLLGVISSDPLTQGFQHILPFHLANVVYRVDPPAIDADPSVEFLGMSEGRFLLMKRRPRYRLPPPSLRRSS</sequence>
<feature type="compositionally biased region" description="Acidic residues" evidence="1">
    <location>
        <begin position="38"/>
        <end position="50"/>
    </location>
</feature>